<dbReference type="EMBL" id="LOCM01000015">
    <property type="protein sequence ID" value="PND48070.1"/>
    <property type="molecule type" value="Genomic_DNA"/>
</dbReference>
<dbReference type="GO" id="GO:0016020">
    <property type="term" value="C:membrane"/>
    <property type="evidence" value="ECO:0007669"/>
    <property type="project" value="GOC"/>
</dbReference>
<dbReference type="Pfam" id="PF04488">
    <property type="entry name" value="Gly_transf_sug"/>
    <property type="match status" value="1"/>
</dbReference>
<evidence type="ECO:0008006" key="4">
    <source>
        <dbReference type="Google" id="ProtNLM"/>
    </source>
</evidence>
<accession>A0A2N8LD37</accession>
<sequence>MIPKIIHYCWFGGNPIPEKYQNYIDTWKTYAPEFKIIRWDENNFDINNNQYCKEAYEAKQWAFVSDYARLEIIYKYGGVYLDTDIELLKDISPLLDDGIGFIGFQNPMEATTGLGFAAEANNVCVKSMLDIYKYRIFDLGDGKFNKVPCPAANTVGLMQQGLKIGKNWSNKIQELPGLKVYPQEYFNPLNADTQQLTITKNTYMIHQYAATWFSDSAKHKQKIKKLIPNFILNQRVINISKRDIERIQQEVNKGNNNE</sequence>
<dbReference type="Proteomes" id="UP000235963">
    <property type="component" value="Unassembled WGS sequence"/>
</dbReference>
<organism evidence="2 3">
    <name type="scientific">Streptococcus penaeicida</name>
    <dbReference type="NCBI Taxonomy" id="1765960"/>
    <lineage>
        <taxon>Bacteria</taxon>
        <taxon>Bacillati</taxon>
        <taxon>Bacillota</taxon>
        <taxon>Bacilli</taxon>
        <taxon>Lactobacillales</taxon>
        <taxon>Streptococcaceae</taxon>
        <taxon>Streptococcus</taxon>
    </lineage>
</organism>
<dbReference type="AlphaFoldDB" id="A0A2N8LD37"/>
<evidence type="ECO:0000313" key="2">
    <source>
        <dbReference type="EMBL" id="PND48070.1"/>
    </source>
</evidence>
<dbReference type="RefSeq" id="WP_102777294.1">
    <property type="nucleotide sequence ID" value="NZ_CBCSGP010000026.1"/>
</dbReference>
<keyword evidence="1" id="KW-0808">Transferase</keyword>
<dbReference type="GO" id="GO:0000030">
    <property type="term" value="F:mannosyltransferase activity"/>
    <property type="evidence" value="ECO:0007669"/>
    <property type="project" value="TreeGrafter"/>
</dbReference>
<evidence type="ECO:0000256" key="1">
    <source>
        <dbReference type="ARBA" id="ARBA00022679"/>
    </source>
</evidence>
<keyword evidence="3" id="KW-1185">Reference proteome</keyword>
<reference evidence="2 3" key="1">
    <citation type="submission" date="2015-12" db="EMBL/GenBank/DDBJ databases">
        <title>Streptococcus penaeicida sp. nov.</title>
        <authorList>
            <person name="Gomez-Gil B."/>
            <person name="Morales-Covarrubias M."/>
        </authorList>
    </citation>
    <scope>NUCLEOTIDE SEQUENCE [LARGE SCALE GENOMIC DNA]</scope>
    <source>
        <strain evidence="2 3">CAIM 1838</strain>
    </source>
</reference>
<dbReference type="InterPro" id="IPR051706">
    <property type="entry name" value="Glycosyltransferase_domain"/>
</dbReference>
<gene>
    <name evidence="2" type="ORF">AT575_04140</name>
</gene>
<dbReference type="OrthoDB" id="9802987at2"/>
<dbReference type="SUPFAM" id="SSF53448">
    <property type="entry name" value="Nucleotide-diphospho-sugar transferases"/>
    <property type="match status" value="1"/>
</dbReference>
<evidence type="ECO:0000313" key="3">
    <source>
        <dbReference type="Proteomes" id="UP000235963"/>
    </source>
</evidence>
<dbReference type="InterPro" id="IPR007577">
    <property type="entry name" value="GlycoTrfase_DXD_sugar-bd_CS"/>
</dbReference>
<name>A0A2N8LD37_9STRE</name>
<comment type="caution">
    <text evidence="2">The sequence shown here is derived from an EMBL/GenBank/DDBJ whole genome shotgun (WGS) entry which is preliminary data.</text>
</comment>
<protein>
    <recommendedName>
        <fullName evidence="4">Glycosyl transferase</fullName>
    </recommendedName>
</protein>
<dbReference type="GO" id="GO:0051999">
    <property type="term" value="P:mannosyl-inositol phosphorylceramide biosynthetic process"/>
    <property type="evidence" value="ECO:0007669"/>
    <property type="project" value="TreeGrafter"/>
</dbReference>
<dbReference type="PANTHER" id="PTHR32385">
    <property type="entry name" value="MANNOSYL PHOSPHORYLINOSITOL CERAMIDE SYNTHASE"/>
    <property type="match status" value="1"/>
</dbReference>
<dbReference type="InterPro" id="IPR029044">
    <property type="entry name" value="Nucleotide-diphossugar_trans"/>
</dbReference>
<proteinExistence type="predicted"/>
<dbReference type="Gene3D" id="3.90.550.20">
    <property type="match status" value="1"/>
</dbReference>
<dbReference type="PANTHER" id="PTHR32385:SF15">
    <property type="entry name" value="INOSITOL PHOSPHOCERAMIDE MANNOSYLTRANSFERASE 1"/>
    <property type="match status" value="1"/>
</dbReference>